<dbReference type="AlphaFoldDB" id="A0A154BLI7"/>
<dbReference type="Pfam" id="PF12706">
    <property type="entry name" value="Lactamase_B_2"/>
    <property type="match status" value="1"/>
</dbReference>
<dbReference type="STRING" id="1794912.AXX12_16250"/>
<dbReference type="Proteomes" id="UP000076268">
    <property type="component" value="Unassembled WGS sequence"/>
</dbReference>
<evidence type="ECO:0000259" key="1">
    <source>
        <dbReference type="SMART" id="SM00849"/>
    </source>
</evidence>
<gene>
    <name evidence="2" type="ORF">AXX12_16250</name>
</gene>
<proteinExistence type="predicted"/>
<evidence type="ECO:0000313" key="3">
    <source>
        <dbReference type="Proteomes" id="UP000076268"/>
    </source>
</evidence>
<keyword evidence="2" id="KW-0378">Hydrolase</keyword>
<dbReference type="SUPFAM" id="SSF56281">
    <property type="entry name" value="Metallo-hydrolase/oxidoreductase"/>
    <property type="match status" value="1"/>
</dbReference>
<name>A0A154BLI7_ANASB</name>
<keyword evidence="3" id="KW-1185">Reference proteome</keyword>
<dbReference type="Gene3D" id="3.60.15.10">
    <property type="entry name" value="Ribonuclease Z/Hydroxyacylglutathione hydrolase-like"/>
    <property type="match status" value="1"/>
</dbReference>
<accession>A0A154BLI7</accession>
<dbReference type="InterPro" id="IPR001279">
    <property type="entry name" value="Metallo-B-lactamas"/>
</dbReference>
<dbReference type="InterPro" id="IPR036866">
    <property type="entry name" value="RibonucZ/Hydroxyglut_hydro"/>
</dbReference>
<comment type="caution">
    <text evidence="2">The sequence shown here is derived from an EMBL/GenBank/DDBJ whole genome shotgun (WGS) entry which is preliminary data.</text>
</comment>
<feature type="domain" description="Metallo-beta-lactamase" evidence="1">
    <location>
        <begin position="11"/>
        <end position="188"/>
    </location>
</feature>
<dbReference type="EMBL" id="LSGP01000028">
    <property type="protein sequence ID" value="KYZ74775.1"/>
    <property type="molecule type" value="Genomic_DNA"/>
</dbReference>
<dbReference type="PANTHER" id="PTHR47619:SF1">
    <property type="entry name" value="EXODEOXYRIBONUCLEASE WALJ"/>
    <property type="match status" value="1"/>
</dbReference>
<dbReference type="OrthoDB" id="9781189at2"/>
<dbReference type="InterPro" id="IPR052533">
    <property type="entry name" value="WalJ/YycJ-like"/>
</dbReference>
<dbReference type="SMART" id="SM00849">
    <property type="entry name" value="Lactamase_B"/>
    <property type="match status" value="1"/>
</dbReference>
<organism evidence="2 3">
    <name type="scientific">Anaerosporomusa subterranea</name>
    <dbReference type="NCBI Taxonomy" id="1794912"/>
    <lineage>
        <taxon>Bacteria</taxon>
        <taxon>Bacillati</taxon>
        <taxon>Bacillota</taxon>
        <taxon>Negativicutes</taxon>
        <taxon>Acetonemataceae</taxon>
        <taxon>Anaerosporomusa</taxon>
    </lineage>
</organism>
<dbReference type="PANTHER" id="PTHR47619">
    <property type="entry name" value="METALLO-HYDROLASE YYCJ-RELATED"/>
    <property type="match status" value="1"/>
</dbReference>
<dbReference type="GO" id="GO:0016787">
    <property type="term" value="F:hydrolase activity"/>
    <property type="evidence" value="ECO:0007669"/>
    <property type="project" value="UniProtKB-KW"/>
</dbReference>
<reference evidence="2 3" key="1">
    <citation type="submission" date="2016-02" db="EMBL/GenBank/DDBJ databases">
        <title>Anaerosporomusa subterraneum gen. nov., sp. nov., a spore-forming obligate anaerobe isolated from saprolite.</title>
        <authorList>
            <person name="Choi J.K."/>
            <person name="Shah M."/>
            <person name="Yee N."/>
        </authorList>
    </citation>
    <scope>NUCLEOTIDE SEQUENCE [LARGE SCALE GENOMIC DNA]</scope>
    <source>
        <strain evidence="2 3">RU4</strain>
    </source>
</reference>
<protein>
    <submittedName>
        <fullName evidence="2">MBL fold metallo-hydrolase</fullName>
    </submittedName>
</protein>
<dbReference type="RefSeq" id="WP_066245843.1">
    <property type="nucleotide sequence ID" value="NZ_LSGP01000028.1"/>
</dbReference>
<evidence type="ECO:0000313" key="2">
    <source>
        <dbReference type="EMBL" id="KYZ74775.1"/>
    </source>
</evidence>
<sequence>MKLHVLASGSSGNSTCIQFGDTNILVDAGISARRVKTGLDAIGVAVEDVSAVFVTHEHTDHISGLAMLTKKYHLPVYAKPATLAAMSCRDLLPPACCRELPDSLDIGNLRIEPFSISHDAADPVGFNFFSGQTKCSFATDIGFVTDSVRKRLENSDVLVFESNHDVDMLQTGSYPWYLKKRILGNRGHLSNNDCGWALARMAKKQHTDVFLAHISKENNRPDVAESTVSRILEEAGLNLGEDITLHVTYPDRMVSLENQE</sequence>